<gene>
    <name evidence="2" type="ORF">HGRIS_001762</name>
</gene>
<protein>
    <submittedName>
        <fullName evidence="2">Uncharacterized protein</fullName>
    </submittedName>
</protein>
<keyword evidence="1" id="KW-0472">Membrane</keyword>
<dbReference type="EMBL" id="JASNQZ010000006">
    <property type="protein sequence ID" value="KAL0955524.1"/>
    <property type="molecule type" value="Genomic_DNA"/>
</dbReference>
<proteinExistence type="predicted"/>
<accession>A0ABR3JIT0</accession>
<comment type="caution">
    <text evidence="2">The sequence shown here is derived from an EMBL/GenBank/DDBJ whole genome shotgun (WGS) entry which is preliminary data.</text>
</comment>
<evidence type="ECO:0000313" key="3">
    <source>
        <dbReference type="Proteomes" id="UP001556367"/>
    </source>
</evidence>
<evidence type="ECO:0000313" key="2">
    <source>
        <dbReference type="EMBL" id="KAL0955524.1"/>
    </source>
</evidence>
<reference evidence="3" key="1">
    <citation type="submission" date="2024-06" db="EMBL/GenBank/DDBJ databases">
        <title>Multi-omics analyses provide insights into the biosynthesis of the anticancer antibiotic pleurotin in Hohenbuehelia grisea.</title>
        <authorList>
            <person name="Weaver J.A."/>
            <person name="Alberti F."/>
        </authorList>
    </citation>
    <scope>NUCLEOTIDE SEQUENCE [LARGE SCALE GENOMIC DNA]</scope>
    <source>
        <strain evidence="3">T-177</strain>
    </source>
</reference>
<evidence type="ECO:0000256" key="1">
    <source>
        <dbReference type="SAM" id="Phobius"/>
    </source>
</evidence>
<name>A0ABR3JIT0_9AGAR</name>
<dbReference type="Proteomes" id="UP001556367">
    <property type="component" value="Unassembled WGS sequence"/>
</dbReference>
<keyword evidence="3" id="KW-1185">Reference proteome</keyword>
<sequence>MSNPNSSNYPHSSYRLSHKTVWNDLLTVKSSPGIRHYAALPSWTLYLRCRESCAYDIRAHVFVSLNSVHHPYFRTMTLVVLGRRAAFTDYVFGAFGVFFSIMFT</sequence>
<keyword evidence="1" id="KW-1133">Transmembrane helix</keyword>
<organism evidence="2 3">
    <name type="scientific">Hohenbuehelia grisea</name>
    <dbReference type="NCBI Taxonomy" id="104357"/>
    <lineage>
        <taxon>Eukaryota</taxon>
        <taxon>Fungi</taxon>
        <taxon>Dikarya</taxon>
        <taxon>Basidiomycota</taxon>
        <taxon>Agaricomycotina</taxon>
        <taxon>Agaricomycetes</taxon>
        <taxon>Agaricomycetidae</taxon>
        <taxon>Agaricales</taxon>
        <taxon>Pleurotineae</taxon>
        <taxon>Pleurotaceae</taxon>
        <taxon>Hohenbuehelia</taxon>
    </lineage>
</organism>
<keyword evidence="1" id="KW-0812">Transmembrane</keyword>
<feature type="transmembrane region" description="Helical" evidence="1">
    <location>
        <begin position="85"/>
        <end position="103"/>
    </location>
</feature>